<proteinExistence type="predicted"/>
<name>A0A098GA49_9GAMM</name>
<accession>A0A098GA49</accession>
<organism evidence="1 2">
    <name type="scientific">Legionella fallonii LLAP-10</name>
    <dbReference type="NCBI Taxonomy" id="1212491"/>
    <lineage>
        <taxon>Bacteria</taxon>
        <taxon>Pseudomonadati</taxon>
        <taxon>Pseudomonadota</taxon>
        <taxon>Gammaproteobacteria</taxon>
        <taxon>Legionellales</taxon>
        <taxon>Legionellaceae</taxon>
        <taxon>Legionella</taxon>
    </lineage>
</organism>
<dbReference type="RefSeq" id="WP_045097928.1">
    <property type="nucleotide sequence ID" value="NZ_LN614828.1"/>
</dbReference>
<reference evidence="2" key="1">
    <citation type="submission" date="2014-09" db="EMBL/GenBank/DDBJ databases">
        <authorList>
            <person name="Gomez-Valero L."/>
        </authorList>
    </citation>
    <scope>NUCLEOTIDE SEQUENCE [LARGE SCALE GENOMIC DNA]</scope>
    <source>
        <strain evidence="2">ATCC700992</strain>
        <plasmid evidence="2">LLAP10_pA</plasmid>
    </source>
</reference>
<evidence type="ECO:0000313" key="2">
    <source>
        <dbReference type="Proteomes" id="UP000032430"/>
    </source>
</evidence>
<geneLocation type="plasmid" evidence="2">
    <name>LLAP10_pA</name>
</geneLocation>
<protein>
    <submittedName>
        <fullName evidence="1">Uncharacterized protein</fullName>
    </submittedName>
</protein>
<dbReference type="SUPFAM" id="SSF46785">
    <property type="entry name" value="Winged helix' DNA-binding domain"/>
    <property type="match status" value="1"/>
</dbReference>
<dbReference type="Proteomes" id="UP000032430">
    <property type="component" value="Plasmid II"/>
</dbReference>
<keyword evidence="1" id="KW-0614">Plasmid</keyword>
<dbReference type="HOGENOM" id="CLU_815842_0_0_6"/>
<dbReference type="EMBL" id="LN614828">
    <property type="protein sequence ID" value="CEG59359.1"/>
    <property type="molecule type" value="Genomic_DNA"/>
</dbReference>
<dbReference type="KEGG" id="lfa:LFA_pA0262"/>
<keyword evidence="2" id="KW-1185">Reference proteome</keyword>
<dbReference type="InterPro" id="IPR036390">
    <property type="entry name" value="WH_DNA-bd_sf"/>
</dbReference>
<evidence type="ECO:0000313" key="1">
    <source>
        <dbReference type="EMBL" id="CEG59359.1"/>
    </source>
</evidence>
<gene>
    <name evidence="1" type="ORF">LFA_pA0262</name>
</gene>
<sequence>MNNSIYYLGFNKLLSLTKCPKEALLLDKIIFHHQGTLLKRENRLWFTKKIPELAEELGFSESRTYIYLKNLEEAGFIIRKRFKYYGVPRSFIAISELLQHKLQLIIKAPENIIEIKEKSPNSAHDINERMDSPVLRESINKDQNKVINNIIHNNSSNTLALTELNIVKGMLLNVQRQHGVKLSSPQKVFDEVVFSINNQEQFQNIGTFQHKINIISQLLRANRWKTPKGFNKYSPEAKRYQEKEEQEQVARLTLKKEECSYSGLNEVATHNRLQNVYDLPQPPSPNIKLRKSLQVQQSLINGIKKDIKTIKNPNILENFLKILAQEEAKLSKLQAEYSLH</sequence>
<dbReference type="OrthoDB" id="5652910at2"/>
<dbReference type="AlphaFoldDB" id="A0A098GA49"/>